<dbReference type="Pfam" id="PF02518">
    <property type="entry name" value="HATPase_c"/>
    <property type="match status" value="1"/>
</dbReference>
<proteinExistence type="predicted"/>
<reference evidence="13 14" key="1">
    <citation type="submission" date="2019-06" db="EMBL/GenBank/DDBJ databases">
        <title>Whole genome shotgun sequence of Brevibacillus reuszeri NBRC 15719.</title>
        <authorList>
            <person name="Hosoyama A."/>
            <person name="Uohara A."/>
            <person name="Ohji S."/>
            <person name="Ichikawa N."/>
        </authorList>
    </citation>
    <scope>NUCLEOTIDE SEQUENCE [LARGE SCALE GENOMIC DNA]</scope>
    <source>
        <strain evidence="13 14">NBRC 15719</strain>
    </source>
</reference>
<keyword evidence="6" id="KW-0418">Kinase</keyword>
<organism evidence="13 14">
    <name type="scientific">Brevibacillus reuszeri</name>
    <dbReference type="NCBI Taxonomy" id="54915"/>
    <lineage>
        <taxon>Bacteria</taxon>
        <taxon>Bacillati</taxon>
        <taxon>Bacillota</taxon>
        <taxon>Bacilli</taxon>
        <taxon>Bacillales</taxon>
        <taxon>Paenibacillaceae</taxon>
        <taxon>Brevibacillus</taxon>
    </lineage>
</organism>
<evidence type="ECO:0000256" key="3">
    <source>
        <dbReference type="ARBA" id="ARBA00022553"/>
    </source>
</evidence>
<keyword evidence="9" id="KW-0812">Transmembrane</keyword>
<comment type="catalytic activity">
    <reaction evidence="1">
        <text>ATP + protein L-histidine = ADP + protein N-phospho-L-histidine.</text>
        <dbReference type="EC" id="2.7.13.3"/>
    </reaction>
</comment>
<dbReference type="SMART" id="SM00387">
    <property type="entry name" value="HATPase_c"/>
    <property type="match status" value="1"/>
</dbReference>
<dbReference type="InterPro" id="IPR004358">
    <property type="entry name" value="Sig_transdc_His_kin-like_C"/>
</dbReference>
<keyword evidence="4" id="KW-0808">Transferase</keyword>
<keyword evidence="3" id="KW-0597">Phosphoprotein</keyword>
<dbReference type="PROSITE" id="PS50109">
    <property type="entry name" value="HIS_KIN"/>
    <property type="match status" value="1"/>
</dbReference>
<dbReference type="Gene3D" id="3.30.565.10">
    <property type="entry name" value="Histidine kinase-like ATPase, C-terminal domain"/>
    <property type="match status" value="1"/>
</dbReference>
<evidence type="ECO:0000259" key="12">
    <source>
        <dbReference type="PROSITE" id="PS50924"/>
    </source>
</evidence>
<feature type="transmembrane region" description="Helical" evidence="9">
    <location>
        <begin position="76"/>
        <end position="102"/>
    </location>
</feature>
<feature type="domain" description="MHYT" evidence="12">
    <location>
        <begin position="10"/>
        <end position="202"/>
    </location>
</feature>
<feature type="transmembrane region" description="Helical" evidence="9">
    <location>
        <begin position="109"/>
        <end position="130"/>
    </location>
</feature>
<evidence type="ECO:0000256" key="5">
    <source>
        <dbReference type="ARBA" id="ARBA00022741"/>
    </source>
</evidence>
<dbReference type="PANTHER" id="PTHR43047">
    <property type="entry name" value="TWO-COMPONENT HISTIDINE PROTEIN KINASE"/>
    <property type="match status" value="1"/>
</dbReference>
<dbReference type="EC" id="2.7.13.3" evidence="2"/>
<evidence type="ECO:0000256" key="9">
    <source>
        <dbReference type="PROSITE-ProRule" id="PRU00244"/>
    </source>
</evidence>
<keyword evidence="8" id="KW-0902">Two-component regulatory system</keyword>
<gene>
    <name evidence="13" type="ORF">BRE01_47810</name>
</gene>
<comment type="caution">
    <text evidence="13">The sequence shown here is derived from an EMBL/GenBank/DDBJ whole genome shotgun (WGS) entry which is preliminary data.</text>
</comment>
<evidence type="ECO:0000256" key="7">
    <source>
        <dbReference type="ARBA" id="ARBA00022840"/>
    </source>
</evidence>
<feature type="transmembrane region" description="Helical" evidence="9">
    <location>
        <begin position="45"/>
        <end position="70"/>
    </location>
</feature>
<dbReference type="Proteomes" id="UP000319578">
    <property type="component" value="Unassembled WGS sequence"/>
</dbReference>
<keyword evidence="9" id="KW-0472">Membrane</keyword>
<protein>
    <recommendedName>
        <fullName evidence="2">histidine kinase</fullName>
        <ecNumber evidence="2">2.7.13.3</ecNumber>
    </recommendedName>
</protein>
<keyword evidence="9" id="KW-1133">Transmembrane helix</keyword>
<dbReference type="CDD" id="cd00082">
    <property type="entry name" value="HisKA"/>
    <property type="match status" value="1"/>
</dbReference>
<dbReference type="PANTHER" id="PTHR43047:SF72">
    <property type="entry name" value="OSMOSENSING HISTIDINE PROTEIN KINASE SLN1"/>
    <property type="match status" value="1"/>
</dbReference>
<accession>A0ABQ0TU00</accession>
<dbReference type="PRINTS" id="PR00344">
    <property type="entry name" value="BCTRLSENSOR"/>
</dbReference>
<evidence type="ECO:0000259" key="11">
    <source>
        <dbReference type="PROSITE" id="PS50109"/>
    </source>
</evidence>
<dbReference type="CDD" id="cd16922">
    <property type="entry name" value="HATPase_EvgS-ArcB-TorS-like"/>
    <property type="match status" value="1"/>
</dbReference>
<keyword evidence="5" id="KW-0547">Nucleotide-binding</keyword>
<evidence type="ECO:0000256" key="4">
    <source>
        <dbReference type="ARBA" id="ARBA00022679"/>
    </source>
</evidence>
<keyword evidence="14" id="KW-1185">Reference proteome</keyword>
<evidence type="ECO:0000256" key="6">
    <source>
        <dbReference type="ARBA" id="ARBA00022777"/>
    </source>
</evidence>
<evidence type="ECO:0000256" key="1">
    <source>
        <dbReference type="ARBA" id="ARBA00000085"/>
    </source>
</evidence>
<feature type="domain" description="Histidine kinase" evidence="11">
    <location>
        <begin position="304"/>
        <end position="524"/>
    </location>
</feature>
<dbReference type="EMBL" id="BJON01000019">
    <property type="protein sequence ID" value="GED71079.1"/>
    <property type="molecule type" value="Genomic_DNA"/>
</dbReference>
<feature type="transmembrane region" description="Helical" evidence="9">
    <location>
        <begin position="142"/>
        <end position="166"/>
    </location>
</feature>
<keyword evidence="10" id="KW-0175">Coiled coil</keyword>
<feature type="coiled-coil region" evidence="10">
    <location>
        <begin position="252"/>
        <end position="290"/>
    </location>
</feature>
<feature type="transmembrane region" description="Helical" evidence="9">
    <location>
        <begin position="178"/>
        <end position="199"/>
    </location>
</feature>
<dbReference type="InterPro" id="IPR005330">
    <property type="entry name" value="MHYT_dom"/>
</dbReference>
<dbReference type="InterPro" id="IPR005467">
    <property type="entry name" value="His_kinase_dom"/>
</dbReference>
<dbReference type="Gene3D" id="1.10.287.130">
    <property type="match status" value="1"/>
</dbReference>
<keyword evidence="7" id="KW-0067">ATP-binding</keyword>
<dbReference type="SMART" id="SM00388">
    <property type="entry name" value="HisKA"/>
    <property type="match status" value="1"/>
</dbReference>
<evidence type="ECO:0000313" key="14">
    <source>
        <dbReference type="Proteomes" id="UP000319578"/>
    </source>
</evidence>
<dbReference type="InterPro" id="IPR003661">
    <property type="entry name" value="HisK_dim/P_dom"/>
</dbReference>
<dbReference type="InterPro" id="IPR003594">
    <property type="entry name" value="HATPase_dom"/>
</dbReference>
<feature type="transmembrane region" description="Helical" evidence="9">
    <location>
        <begin position="219"/>
        <end position="241"/>
    </location>
</feature>
<dbReference type="InterPro" id="IPR036097">
    <property type="entry name" value="HisK_dim/P_sf"/>
</dbReference>
<dbReference type="InterPro" id="IPR036890">
    <property type="entry name" value="HATPase_C_sf"/>
</dbReference>
<dbReference type="Pfam" id="PF00512">
    <property type="entry name" value="HisKA"/>
    <property type="match status" value="1"/>
</dbReference>
<sequence length="524" mass="57611">MQVEHLSGSHDSALVVLSYIVAVVSSYTVLDLVGRISTITGERRWLWISFGAVAMGMGIWSMHFVGMLAFSLPVPVAYDLVIVFLSVVVAIIASFIALHVVCQRHVSSLQLLGSGLLLAAGIASMHYIGMSAMLINITYDPLYFSLSIVNAIVASLAALWLAFYFRKGETKGAVWRKLASGLVMGAAITGMHYMGMMAAHFTPLEKAALSSGKILNQEWLAYLIAAGTLMTLGLSLLGIVISNRFSNKDSEIEAKTNEIYLMNQELRELNENLEQLVKERTAQLEKAHDDAIQANQVKSQFLANMSHELRTPLNAIIGYSEMLMEDAEELGELVFLEDLEKINKAGKHLLSLINDILDISKIEAGKMDVFYESCDLPALIADVQNTISPLIERNGNQLVTSSVEGQIHTDIMKLRQILMNLLSNASKFTKDGTVYFDCYPQSRENKSGYCFRIRDTGIGMTPVQMDKLFQPFMQADSSTTRKYGGTGLGLAISKNFCLLMGGLIEVESELGAGSTFTVWLPDQN</sequence>
<evidence type="ECO:0000256" key="10">
    <source>
        <dbReference type="SAM" id="Coils"/>
    </source>
</evidence>
<evidence type="ECO:0000313" key="13">
    <source>
        <dbReference type="EMBL" id="GED71079.1"/>
    </source>
</evidence>
<evidence type="ECO:0000256" key="8">
    <source>
        <dbReference type="ARBA" id="ARBA00023012"/>
    </source>
</evidence>
<dbReference type="SUPFAM" id="SSF47384">
    <property type="entry name" value="Homodimeric domain of signal transducing histidine kinase"/>
    <property type="match status" value="1"/>
</dbReference>
<feature type="transmembrane region" description="Helical" evidence="9">
    <location>
        <begin position="12"/>
        <end position="33"/>
    </location>
</feature>
<dbReference type="PROSITE" id="PS50924">
    <property type="entry name" value="MHYT"/>
    <property type="match status" value="1"/>
</dbReference>
<dbReference type="SUPFAM" id="SSF55874">
    <property type="entry name" value="ATPase domain of HSP90 chaperone/DNA topoisomerase II/histidine kinase"/>
    <property type="match status" value="1"/>
</dbReference>
<evidence type="ECO:0000256" key="2">
    <source>
        <dbReference type="ARBA" id="ARBA00012438"/>
    </source>
</evidence>
<dbReference type="Pfam" id="PF03707">
    <property type="entry name" value="MHYT"/>
    <property type="match status" value="2"/>
</dbReference>
<name>A0ABQ0TU00_9BACL</name>